<comment type="caution">
    <text evidence="5">The sequence shown here is derived from an EMBL/GenBank/DDBJ whole genome shotgun (WGS) entry which is preliminary data.</text>
</comment>
<dbReference type="Gene3D" id="3.20.20.80">
    <property type="entry name" value="Glycosidases"/>
    <property type="match status" value="1"/>
</dbReference>
<dbReference type="PRINTS" id="PR00131">
    <property type="entry name" value="GLHYDRLASE1"/>
</dbReference>
<dbReference type="SUPFAM" id="SSF51445">
    <property type="entry name" value="(Trans)glycosidases"/>
    <property type="match status" value="1"/>
</dbReference>
<protein>
    <submittedName>
        <fullName evidence="5">Glycoside hydrolase family 1 protein</fullName>
        <ecNumber evidence="5">3.2.1.-</ecNumber>
    </submittedName>
</protein>
<evidence type="ECO:0000313" key="5">
    <source>
        <dbReference type="EMBL" id="MFC6356481.1"/>
    </source>
</evidence>
<dbReference type="Proteomes" id="UP001596306">
    <property type="component" value="Unassembled WGS sequence"/>
</dbReference>
<keyword evidence="3 5" id="KW-0326">Glycosidase</keyword>
<evidence type="ECO:0000313" key="6">
    <source>
        <dbReference type="Proteomes" id="UP001596306"/>
    </source>
</evidence>
<dbReference type="RefSeq" id="WP_386730954.1">
    <property type="nucleotide sequence ID" value="NZ_JBHSTP010000002.1"/>
</dbReference>
<dbReference type="InterPro" id="IPR017853">
    <property type="entry name" value="GH"/>
</dbReference>
<dbReference type="EC" id="3.2.1.-" evidence="5"/>
<keyword evidence="6" id="KW-1185">Reference proteome</keyword>
<name>A0ABW1VEF8_9MICO</name>
<dbReference type="PANTHER" id="PTHR10353:SF36">
    <property type="entry name" value="LP05116P"/>
    <property type="match status" value="1"/>
</dbReference>
<evidence type="ECO:0000256" key="3">
    <source>
        <dbReference type="ARBA" id="ARBA00023295"/>
    </source>
</evidence>
<accession>A0ABW1VEF8</accession>
<dbReference type="PANTHER" id="PTHR10353">
    <property type="entry name" value="GLYCOSYL HYDROLASE"/>
    <property type="match status" value="1"/>
</dbReference>
<sequence length="391" mass="43709">MTKRFPTGFLWGAATAAHQIEGNNVNSDWWLREHDIDRVDRIEEPSGDAADSYHRYREDMRLLADAGLTSYRFSIEWARIEPEQGFVSRAELDHYRRMVDTARELGLEPMVTLHHFTVPRWFDAGIGWRDAASVDAFARYVEATLPVLDEVELVCTINEPNMVAVLAHASAHDEFLAGRMPPADPVVADNLVRAHEHAVDIVRGAGKSAGWSVATQAFQPEPGSEGFAREFSWSREDLFLQAAANDDWVGVQAYTRTKVGPRGPLPIAEGTELTLTGWEYYPSAIEYGIRNSWVHAPGVPVYVTENGIATADDARRIDYTLGALEAVARTMADGIDVRGYLHWSALDNYEWGSFRPTFGLIAWDRETFERHPKPSLAWLGGVARANRLPGS</sequence>
<dbReference type="EMBL" id="JBHSTP010000002">
    <property type="protein sequence ID" value="MFC6356481.1"/>
    <property type="molecule type" value="Genomic_DNA"/>
</dbReference>
<evidence type="ECO:0000256" key="4">
    <source>
        <dbReference type="RuleBase" id="RU003690"/>
    </source>
</evidence>
<keyword evidence="2 5" id="KW-0378">Hydrolase</keyword>
<dbReference type="GO" id="GO:0016798">
    <property type="term" value="F:hydrolase activity, acting on glycosyl bonds"/>
    <property type="evidence" value="ECO:0007669"/>
    <property type="project" value="UniProtKB-KW"/>
</dbReference>
<gene>
    <name evidence="5" type="ORF">ACFQB0_10210</name>
</gene>
<organism evidence="5 6">
    <name type="scientific">Luethyella okanaganae</name>
    <dbReference type="NCBI Taxonomy" id="69372"/>
    <lineage>
        <taxon>Bacteria</taxon>
        <taxon>Bacillati</taxon>
        <taxon>Actinomycetota</taxon>
        <taxon>Actinomycetes</taxon>
        <taxon>Micrococcales</taxon>
        <taxon>Microbacteriaceae</taxon>
        <taxon>Luethyella</taxon>
    </lineage>
</organism>
<evidence type="ECO:0000256" key="1">
    <source>
        <dbReference type="ARBA" id="ARBA00010838"/>
    </source>
</evidence>
<evidence type="ECO:0000256" key="2">
    <source>
        <dbReference type="ARBA" id="ARBA00022801"/>
    </source>
</evidence>
<proteinExistence type="inferred from homology"/>
<reference evidence="6" key="1">
    <citation type="journal article" date="2019" name="Int. J. Syst. Evol. Microbiol.">
        <title>The Global Catalogue of Microorganisms (GCM) 10K type strain sequencing project: providing services to taxonomists for standard genome sequencing and annotation.</title>
        <authorList>
            <consortium name="The Broad Institute Genomics Platform"/>
            <consortium name="The Broad Institute Genome Sequencing Center for Infectious Disease"/>
            <person name="Wu L."/>
            <person name="Ma J."/>
        </authorList>
    </citation>
    <scope>NUCLEOTIDE SEQUENCE [LARGE SCALE GENOMIC DNA]</scope>
    <source>
        <strain evidence="6">CCUG 43304</strain>
    </source>
</reference>
<dbReference type="InterPro" id="IPR001360">
    <property type="entry name" value="Glyco_hydro_1"/>
</dbReference>
<comment type="similarity">
    <text evidence="1 4">Belongs to the glycosyl hydrolase 1 family.</text>
</comment>
<dbReference type="Pfam" id="PF00232">
    <property type="entry name" value="Glyco_hydro_1"/>
    <property type="match status" value="2"/>
</dbReference>